<comment type="caution">
    <text evidence="2">The sequence shown here is derived from an EMBL/GenBank/DDBJ whole genome shotgun (WGS) entry which is preliminary data.</text>
</comment>
<dbReference type="SUPFAM" id="SSF56672">
    <property type="entry name" value="DNA/RNA polymerases"/>
    <property type="match status" value="1"/>
</dbReference>
<evidence type="ECO:0000256" key="1">
    <source>
        <dbReference type="SAM" id="SignalP"/>
    </source>
</evidence>
<sequence length="297" mass="32352">MAQDSVNAPLVCGCVAALLAHLAQSMFWPSEIHHHIYVDDPIIAARGLARQRDRCFAIVILTWPARGIQLAFKKAERGQEVDWVGAHLACRTDPEPAIEVTAKQDIVDDVSQMVTTSRSSNIAPIKDVQSLVGKGNHIAGMIEAYERSRLPRQCRVRAYFGYAMRVSIVADASPWGLGGHLLIEGAVKAYFASPLTQIDADLLRAPLGEAAGQQVWEALAMLVALRLWKQVWLQQGARLAATADSISTLALLLNFRAKTSSYGLGVVCREMALEFGDRAYKPRVYVHLPGIAGDVAG</sequence>
<organism evidence="2 3">
    <name type="scientific">Prorocentrum cordatum</name>
    <dbReference type="NCBI Taxonomy" id="2364126"/>
    <lineage>
        <taxon>Eukaryota</taxon>
        <taxon>Sar</taxon>
        <taxon>Alveolata</taxon>
        <taxon>Dinophyceae</taxon>
        <taxon>Prorocentrales</taxon>
        <taxon>Prorocentraceae</taxon>
        <taxon>Prorocentrum</taxon>
    </lineage>
</organism>
<dbReference type="EMBL" id="CAUYUJ010014359">
    <property type="protein sequence ID" value="CAK0840195.1"/>
    <property type="molecule type" value="Genomic_DNA"/>
</dbReference>
<evidence type="ECO:0000313" key="3">
    <source>
        <dbReference type="Proteomes" id="UP001189429"/>
    </source>
</evidence>
<reference evidence="2" key="1">
    <citation type="submission" date="2023-10" db="EMBL/GenBank/DDBJ databases">
        <authorList>
            <person name="Chen Y."/>
            <person name="Shah S."/>
            <person name="Dougan E. K."/>
            <person name="Thang M."/>
            <person name="Chan C."/>
        </authorList>
    </citation>
    <scope>NUCLEOTIDE SEQUENCE [LARGE SCALE GENOMIC DNA]</scope>
</reference>
<proteinExistence type="predicted"/>
<protein>
    <submittedName>
        <fullName evidence="2">Uncharacterized protein</fullName>
    </submittedName>
</protein>
<feature type="chain" id="PRO_5047359621" evidence="1">
    <location>
        <begin position="26"/>
        <end position="297"/>
    </location>
</feature>
<keyword evidence="1" id="KW-0732">Signal</keyword>
<dbReference type="Proteomes" id="UP001189429">
    <property type="component" value="Unassembled WGS sequence"/>
</dbReference>
<feature type="non-terminal residue" evidence="2">
    <location>
        <position position="297"/>
    </location>
</feature>
<evidence type="ECO:0000313" key="2">
    <source>
        <dbReference type="EMBL" id="CAK0840195.1"/>
    </source>
</evidence>
<accession>A0ABN9T579</accession>
<keyword evidence="3" id="KW-1185">Reference proteome</keyword>
<dbReference type="InterPro" id="IPR043502">
    <property type="entry name" value="DNA/RNA_pol_sf"/>
</dbReference>
<name>A0ABN9T579_9DINO</name>
<feature type="signal peptide" evidence="1">
    <location>
        <begin position="1"/>
        <end position="25"/>
    </location>
</feature>
<gene>
    <name evidence="2" type="ORF">PCOR1329_LOCUS35689</name>
</gene>